<dbReference type="GO" id="GO:0035438">
    <property type="term" value="F:cyclic-di-GMP binding"/>
    <property type="evidence" value="ECO:0007669"/>
    <property type="project" value="InterPro"/>
</dbReference>
<keyword evidence="4" id="KW-1185">Reference proteome</keyword>
<evidence type="ECO:0000259" key="2">
    <source>
        <dbReference type="Pfam" id="PF12945"/>
    </source>
</evidence>
<evidence type="ECO:0000313" key="3">
    <source>
        <dbReference type="EMBL" id="MBB6511669.1"/>
    </source>
</evidence>
<name>A0A841RGR9_9BACI</name>
<keyword evidence="3" id="KW-0969">Cilium</keyword>
<comment type="caution">
    <text evidence="3">The sequence shown here is derived from an EMBL/GenBank/DDBJ whole genome shotgun (WGS) entry which is preliminary data.</text>
</comment>
<protein>
    <submittedName>
        <fullName evidence="3">C-di-GMP-binding flagellar brake protein YcgR</fullName>
    </submittedName>
</protein>
<proteinExistence type="predicted"/>
<reference evidence="3 4" key="1">
    <citation type="submission" date="2020-08" db="EMBL/GenBank/DDBJ databases">
        <title>Genomic Encyclopedia of Type Strains, Phase IV (KMG-IV): sequencing the most valuable type-strain genomes for metagenomic binning, comparative biology and taxonomic classification.</title>
        <authorList>
            <person name="Goeker M."/>
        </authorList>
    </citation>
    <scope>NUCLEOTIDE SEQUENCE [LARGE SCALE GENOMIC DNA]</scope>
    <source>
        <strain evidence="3 4">DSM 11805</strain>
    </source>
</reference>
<evidence type="ECO:0000313" key="4">
    <source>
        <dbReference type="Proteomes" id="UP000572212"/>
    </source>
</evidence>
<dbReference type="InterPro" id="IPR009926">
    <property type="entry name" value="T3SS_YcgR_PilZN"/>
</dbReference>
<dbReference type="AlphaFoldDB" id="A0A841RGR9"/>
<dbReference type="SUPFAM" id="SSF141371">
    <property type="entry name" value="PilZ domain-like"/>
    <property type="match status" value="1"/>
</dbReference>
<dbReference type="InterPro" id="IPR009875">
    <property type="entry name" value="PilZ_domain"/>
</dbReference>
<organism evidence="3 4">
    <name type="scientific">Gracilibacillus halotolerans</name>
    <dbReference type="NCBI Taxonomy" id="74386"/>
    <lineage>
        <taxon>Bacteria</taxon>
        <taxon>Bacillati</taxon>
        <taxon>Bacillota</taxon>
        <taxon>Bacilli</taxon>
        <taxon>Bacillales</taxon>
        <taxon>Bacillaceae</taxon>
        <taxon>Gracilibacillus</taxon>
    </lineage>
</organism>
<dbReference type="Pfam" id="PF07238">
    <property type="entry name" value="PilZ"/>
    <property type="match status" value="1"/>
</dbReference>
<dbReference type="Pfam" id="PF12945">
    <property type="entry name" value="PilZNR"/>
    <property type="match status" value="1"/>
</dbReference>
<dbReference type="Gene3D" id="2.40.10.220">
    <property type="entry name" value="predicted glycosyltransferase like domains"/>
    <property type="match status" value="1"/>
</dbReference>
<keyword evidence="3" id="KW-0966">Cell projection</keyword>
<gene>
    <name evidence="3" type="ORF">GGQ92_000436</name>
</gene>
<keyword evidence="3" id="KW-0282">Flagellum</keyword>
<dbReference type="RefSeq" id="WP_184244103.1">
    <property type="nucleotide sequence ID" value="NZ_BAAACU010000022.1"/>
</dbReference>
<sequence>MITVGKTLQLTLSNDLETVYRCRVIDLRDETIIVDIPINQETNRQSIFDINSIVDVSFSHQDAVYRFPSIILKKNISDKVPWMALSYFPDRLQKIQRREYIRVETILDVSVHFPNGELADFVTVTHDLSGGGSALLVDKSMKIPKKVEVDLLFILPLKGEIEYVPVYGETVRIVERKEEKNILSIKFNNMTQEDQQKIIQYCFQKQLADHKKGLV</sequence>
<feature type="domain" description="Type III secretion system flagellar brake protein YcgR PilZN" evidence="2">
    <location>
        <begin position="4"/>
        <end position="87"/>
    </location>
</feature>
<evidence type="ECO:0000259" key="1">
    <source>
        <dbReference type="Pfam" id="PF07238"/>
    </source>
</evidence>
<feature type="domain" description="PilZ" evidence="1">
    <location>
        <begin position="96"/>
        <end position="204"/>
    </location>
</feature>
<dbReference type="Proteomes" id="UP000572212">
    <property type="component" value="Unassembled WGS sequence"/>
</dbReference>
<accession>A0A841RGR9</accession>
<dbReference type="EMBL" id="JACHON010000001">
    <property type="protein sequence ID" value="MBB6511669.1"/>
    <property type="molecule type" value="Genomic_DNA"/>
</dbReference>